<evidence type="ECO:0000256" key="1">
    <source>
        <dbReference type="SAM" id="SignalP"/>
    </source>
</evidence>
<accession>A0ABS3C5H7</accession>
<gene>
    <name evidence="2" type="ORF">J0A68_12785</name>
</gene>
<proteinExistence type="predicted"/>
<keyword evidence="3" id="KW-1185">Reference proteome</keyword>
<comment type="caution">
    <text evidence="2">The sequence shown here is derived from an EMBL/GenBank/DDBJ whole genome shotgun (WGS) entry which is preliminary data.</text>
</comment>
<evidence type="ECO:0000313" key="3">
    <source>
        <dbReference type="Proteomes" id="UP000664317"/>
    </source>
</evidence>
<protein>
    <submittedName>
        <fullName evidence="2">DUF3299 domain-containing protein</fullName>
    </submittedName>
</protein>
<dbReference type="Gene3D" id="2.40.50.870">
    <property type="entry name" value="Protein of unknown function (DUF3299)"/>
    <property type="match status" value="1"/>
</dbReference>
<sequence>MLKTSLLAFLLTLSIPAFSQTRITWDTLTDVTFTDKYSEEVKAYFYFPEFGPTVRALDGKEVIIKGYLLEIDPDNDVYILSANPFAECFFCGGAGPESIIELKLPKDHPRFKMDQVLTFRGRLKLNAFDVYQCNYILENATVYK</sequence>
<name>A0ABS3C5H7_9BACT</name>
<keyword evidence="1" id="KW-0732">Signal</keyword>
<dbReference type="Proteomes" id="UP000664317">
    <property type="component" value="Unassembled WGS sequence"/>
</dbReference>
<feature type="signal peptide" evidence="1">
    <location>
        <begin position="1"/>
        <end position="19"/>
    </location>
</feature>
<evidence type="ECO:0000313" key="2">
    <source>
        <dbReference type="EMBL" id="MBN7811826.1"/>
    </source>
</evidence>
<dbReference type="EMBL" id="JAFKCT010000005">
    <property type="protein sequence ID" value="MBN7811826.1"/>
    <property type="molecule type" value="Genomic_DNA"/>
</dbReference>
<reference evidence="2 3" key="1">
    <citation type="submission" date="2021-03" db="EMBL/GenBank/DDBJ databases">
        <title>novel species isolated from a fishpond in China.</title>
        <authorList>
            <person name="Lu H."/>
            <person name="Cai Z."/>
        </authorList>
    </citation>
    <scope>NUCLEOTIDE SEQUENCE [LARGE SCALE GENOMIC DNA]</scope>
    <source>
        <strain evidence="2 3">H41</strain>
    </source>
</reference>
<feature type="chain" id="PRO_5046857664" evidence="1">
    <location>
        <begin position="20"/>
        <end position="144"/>
    </location>
</feature>
<organism evidence="2 3">
    <name type="scientific">Algoriphagus oliviformis</name>
    <dbReference type="NCBI Taxonomy" id="2811231"/>
    <lineage>
        <taxon>Bacteria</taxon>
        <taxon>Pseudomonadati</taxon>
        <taxon>Bacteroidota</taxon>
        <taxon>Cytophagia</taxon>
        <taxon>Cytophagales</taxon>
        <taxon>Cyclobacteriaceae</taxon>
        <taxon>Algoriphagus</taxon>
    </lineage>
</organism>